<keyword evidence="2" id="KW-1185">Reference proteome</keyword>
<dbReference type="Gene3D" id="3.40.30.10">
    <property type="entry name" value="Glutaredoxin"/>
    <property type="match status" value="1"/>
</dbReference>
<evidence type="ECO:0000313" key="1">
    <source>
        <dbReference type="EMBL" id="KAH8041258.1"/>
    </source>
</evidence>
<dbReference type="EMBL" id="JABSTU010000001">
    <property type="protein sequence ID" value="KAH8041258.1"/>
    <property type="molecule type" value="Genomic_DNA"/>
</dbReference>
<proteinExistence type="predicted"/>
<gene>
    <name evidence="1" type="ORF">HPB51_014406</name>
</gene>
<dbReference type="Proteomes" id="UP000821866">
    <property type="component" value="Chromosome 1"/>
</dbReference>
<dbReference type="AlphaFoldDB" id="A0A9J6F375"/>
<organism evidence="1 2">
    <name type="scientific">Rhipicephalus microplus</name>
    <name type="common">Cattle tick</name>
    <name type="synonym">Boophilus microplus</name>
    <dbReference type="NCBI Taxonomy" id="6941"/>
    <lineage>
        <taxon>Eukaryota</taxon>
        <taxon>Metazoa</taxon>
        <taxon>Ecdysozoa</taxon>
        <taxon>Arthropoda</taxon>
        <taxon>Chelicerata</taxon>
        <taxon>Arachnida</taxon>
        <taxon>Acari</taxon>
        <taxon>Parasitiformes</taxon>
        <taxon>Ixodida</taxon>
        <taxon>Ixodoidea</taxon>
        <taxon>Ixodidae</taxon>
        <taxon>Rhipicephalinae</taxon>
        <taxon>Rhipicephalus</taxon>
        <taxon>Boophilus</taxon>
    </lineage>
</organism>
<sequence>MYESEHGRVGPLTQVQVCFESESNCRVSRILLLFFSPRVREQAFVNITPAVLGFTNTRCLAQSIRNLLVCKGVPFEEKQYRLGPAPGFEKAGWLSE</sequence>
<reference evidence="1" key="2">
    <citation type="submission" date="2021-09" db="EMBL/GenBank/DDBJ databases">
        <authorList>
            <person name="Jia N."/>
            <person name="Wang J."/>
            <person name="Shi W."/>
            <person name="Du L."/>
            <person name="Sun Y."/>
            <person name="Zhan W."/>
            <person name="Jiang J."/>
            <person name="Wang Q."/>
            <person name="Zhang B."/>
            <person name="Ji P."/>
            <person name="Sakyi L.B."/>
            <person name="Cui X."/>
            <person name="Yuan T."/>
            <person name="Jiang B."/>
            <person name="Yang W."/>
            <person name="Lam T.T.-Y."/>
            <person name="Chang Q."/>
            <person name="Ding S."/>
            <person name="Wang X."/>
            <person name="Zhu J."/>
            <person name="Ruan X."/>
            <person name="Zhao L."/>
            <person name="Wei J."/>
            <person name="Que T."/>
            <person name="Du C."/>
            <person name="Cheng J."/>
            <person name="Dai P."/>
            <person name="Han X."/>
            <person name="Huang E."/>
            <person name="Gao Y."/>
            <person name="Liu J."/>
            <person name="Shao H."/>
            <person name="Ye R."/>
            <person name="Li L."/>
            <person name="Wei W."/>
            <person name="Wang X."/>
            <person name="Wang C."/>
            <person name="Huo Q."/>
            <person name="Li W."/>
            <person name="Guo W."/>
            <person name="Chen H."/>
            <person name="Chen S."/>
            <person name="Zhou L."/>
            <person name="Zhou L."/>
            <person name="Ni X."/>
            <person name="Tian J."/>
            <person name="Zhou Y."/>
            <person name="Sheng Y."/>
            <person name="Liu T."/>
            <person name="Pan Y."/>
            <person name="Xia L."/>
            <person name="Li J."/>
            <person name="Zhao F."/>
            <person name="Cao W."/>
        </authorList>
    </citation>
    <scope>NUCLEOTIDE SEQUENCE</scope>
    <source>
        <strain evidence="1">Rmic-2018</strain>
        <tissue evidence="1">Larvae</tissue>
    </source>
</reference>
<protein>
    <submittedName>
        <fullName evidence="1">Uncharacterized protein</fullName>
    </submittedName>
</protein>
<accession>A0A9J6F375</accession>
<evidence type="ECO:0000313" key="2">
    <source>
        <dbReference type="Proteomes" id="UP000821866"/>
    </source>
</evidence>
<reference evidence="1" key="1">
    <citation type="journal article" date="2020" name="Cell">
        <title>Large-Scale Comparative Analyses of Tick Genomes Elucidate Their Genetic Diversity and Vector Capacities.</title>
        <authorList>
            <consortium name="Tick Genome and Microbiome Consortium (TIGMIC)"/>
            <person name="Jia N."/>
            <person name="Wang J."/>
            <person name="Shi W."/>
            <person name="Du L."/>
            <person name="Sun Y."/>
            <person name="Zhan W."/>
            <person name="Jiang J.F."/>
            <person name="Wang Q."/>
            <person name="Zhang B."/>
            <person name="Ji P."/>
            <person name="Bell-Sakyi L."/>
            <person name="Cui X.M."/>
            <person name="Yuan T.T."/>
            <person name="Jiang B.G."/>
            <person name="Yang W.F."/>
            <person name="Lam T.T."/>
            <person name="Chang Q.C."/>
            <person name="Ding S.J."/>
            <person name="Wang X.J."/>
            <person name="Zhu J.G."/>
            <person name="Ruan X.D."/>
            <person name="Zhao L."/>
            <person name="Wei J.T."/>
            <person name="Ye R.Z."/>
            <person name="Que T.C."/>
            <person name="Du C.H."/>
            <person name="Zhou Y.H."/>
            <person name="Cheng J.X."/>
            <person name="Dai P.F."/>
            <person name="Guo W.B."/>
            <person name="Han X.H."/>
            <person name="Huang E.J."/>
            <person name="Li L.F."/>
            <person name="Wei W."/>
            <person name="Gao Y.C."/>
            <person name="Liu J.Z."/>
            <person name="Shao H.Z."/>
            <person name="Wang X."/>
            <person name="Wang C.C."/>
            <person name="Yang T.C."/>
            <person name="Huo Q.B."/>
            <person name="Li W."/>
            <person name="Chen H.Y."/>
            <person name="Chen S.E."/>
            <person name="Zhou L.G."/>
            <person name="Ni X.B."/>
            <person name="Tian J.H."/>
            <person name="Sheng Y."/>
            <person name="Liu T."/>
            <person name="Pan Y.S."/>
            <person name="Xia L.Y."/>
            <person name="Li J."/>
            <person name="Zhao F."/>
            <person name="Cao W.C."/>
        </authorList>
    </citation>
    <scope>NUCLEOTIDE SEQUENCE</scope>
    <source>
        <strain evidence="1">Rmic-2018</strain>
    </source>
</reference>
<comment type="caution">
    <text evidence="1">The sequence shown here is derived from an EMBL/GenBank/DDBJ whole genome shotgun (WGS) entry which is preliminary data.</text>
</comment>
<name>A0A9J6F375_RHIMP</name>